<dbReference type="GO" id="GO:0005524">
    <property type="term" value="F:ATP binding"/>
    <property type="evidence" value="ECO:0007669"/>
    <property type="project" value="UniProtKB-UniRule"/>
</dbReference>
<dbReference type="GO" id="GO:0004714">
    <property type="term" value="F:transmembrane receptor protein tyrosine kinase activity"/>
    <property type="evidence" value="ECO:0007669"/>
    <property type="project" value="InterPro"/>
</dbReference>
<dbReference type="Gene3D" id="3.30.200.20">
    <property type="entry name" value="Phosphorylase Kinase, domain 1"/>
    <property type="match status" value="1"/>
</dbReference>
<evidence type="ECO:0000256" key="9">
    <source>
        <dbReference type="ARBA" id="ARBA00022989"/>
    </source>
</evidence>
<evidence type="ECO:0000256" key="1">
    <source>
        <dbReference type="ARBA" id="ARBA00004479"/>
    </source>
</evidence>
<dbReference type="SMART" id="SM00220">
    <property type="entry name" value="S_TKc"/>
    <property type="match status" value="1"/>
</dbReference>
<keyword evidence="4 15" id="KW-0812">Transmembrane</keyword>
<dbReference type="InterPro" id="IPR045272">
    <property type="entry name" value="ANXUR1/2-like"/>
</dbReference>
<dbReference type="PROSITE" id="PS50011">
    <property type="entry name" value="PROTEIN_KINASE_DOM"/>
    <property type="match status" value="1"/>
</dbReference>
<dbReference type="PROSITE" id="PS00108">
    <property type="entry name" value="PROTEIN_KINASE_ST"/>
    <property type="match status" value="1"/>
</dbReference>
<keyword evidence="2 13" id="KW-0723">Serine/threonine-protein kinase</keyword>
<dbReference type="AlphaFoldDB" id="A0A067JJZ1"/>
<dbReference type="PANTHER" id="PTHR27003:SF444">
    <property type="entry name" value="PROTEIN KINASE DOMAIN-CONTAINING PROTEIN"/>
    <property type="match status" value="1"/>
</dbReference>
<dbReference type="OrthoDB" id="1720310at2759"/>
<keyword evidence="11" id="KW-0325">Glycoprotein</keyword>
<evidence type="ECO:0000256" key="12">
    <source>
        <dbReference type="PROSITE-ProRule" id="PRU10141"/>
    </source>
</evidence>
<dbReference type="FunFam" id="3.30.200.20:FF:000645">
    <property type="entry name" value="Receptor-like protein kinase FERONIA"/>
    <property type="match status" value="1"/>
</dbReference>
<dbReference type="InterPro" id="IPR011009">
    <property type="entry name" value="Kinase-like_dom_sf"/>
</dbReference>
<dbReference type="EMBL" id="KK915127">
    <property type="protein sequence ID" value="KDP24281.1"/>
    <property type="molecule type" value="Genomic_DNA"/>
</dbReference>
<evidence type="ECO:0000256" key="2">
    <source>
        <dbReference type="ARBA" id="ARBA00022527"/>
    </source>
</evidence>
<evidence type="ECO:0000256" key="6">
    <source>
        <dbReference type="ARBA" id="ARBA00022741"/>
    </source>
</evidence>
<dbReference type="InterPro" id="IPR017441">
    <property type="entry name" value="Protein_kinase_ATP_BS"/>
</dbReference>
<evidence type="ECO:0000313" key="17">
    <source>
        <dbReference type="EMBL" id="KDP24281.1"/>
    </source>
</evidence>
<evidence type="ECO:0000256" key="13">
    <source>
        <dbReference type="RuleBase" id="RU000304"/>
    </source>
</evidence>
<dbReference type="Pfam" id="PF07714">
    <property type="entry name" value="PK_Tyr_Ser-Thr"/>
    <property type="match status" value="1"/>
</dbReference>
<feature type="binding site" evidence="12">
    <location>
        <position position="112"/>
    </location>
    <ligand>
        <name>ATP</name>
        <dbReference type="ChEBI" id="CHEBI:30616"/>
    </ligand>
</feature>
<dbReference type="CDD" id="cd14066">
    <property type="entry name" value="STKc_IRAK"/>
    <property type="match status" value="1"/>
</dbReference>
<protein>
    <recommendedName>
        <fullName evidence="16">Protein kinase domain-containing protein</fullName>
    </recommendedName>
</protein>
<dbReference type="PANTHER" id="PTHR27003">
    <property type="entry name" value="OS07G0166700 PROTEIN"/>
    <property type="match status" value="1"/>
</dbReference>
<evidence type="ECO:0000256" key="4">
    <source>
        <dbReference type="ARBA" id="ARBA00022692"/>
    </source>
</evidence>
<keyword evidence="6 12" id="KW-0547">Nucleotide-binding</keyword>
<dbReference type="PROSITE" id="PS00107">
    <property type="entry name" value="PROTEIN_KINASE_ATP"/>
    <property type="match status" value="1"/>
</dbReference>
<evidence type="ECO:0000256" key="8">
    <source>
        <dbReference type="ARBA" id="ARBA00022840"/>
    </source>
</evidence>
<dbReference type="FunFam" id="1.10.510.10:FF:000252">
    <property type="entry name" value="Receptor-like protein kinase FERONIA"/>
    <property type="match status" value="1"/>
</dbReference>
<evidence type="ECO:0000256" key="15">
    <source>
        <dbReference type="SAM" id="Phobius"/>
    </source>
</evidence>
<feature type="domain" description="Protein kinase" evidence="16">
    <location>
        <begin position="83"/>
        <end position="365"/>
    </location>
</feature>
<keyword evidence="18" id="KW-1185">Reference proteome</keyword>
<evidence type="ECO:0000256" key="3">
    <source>
        <dbReference type="ARBA" id="ARBA00022679"/>
    </source>
</evidence>
<dbReference type="Gene3D" id="1.10.510.10">
    <property type="entry name" value="Transferase(Phosphotransferase) domain 1"/>
    <property type="match status" value="1"/>
</dbReference>
<dbReference type="InterPro" id="IPR008271">
    <property type="entry name" value="Ser/Thr_kinase_AS"/>
</dbReference>
<keyword evidence="10 15" id="KW-0472">Membrane</keyword>
<reference evidence="17 18" key="1">
    <citation type="journal article" date="2014" name="PLoS ONE">
        <title>Global Analysis of Gene Expression Profiles in Physic Nut (Jatropha curcas L.) Seedlings Exposed to Salt Stress.</title>
        <authorList>
            <person name="Zhang L."/>
            <person name="Zhang C."/>
            <person name="Wu P."/>
            <person name="Chen Y."/>
            <person name="Li M."/>
            <person name="Jiang H."/>
            <person name="Wu G."/>
        </authorList>
    </citation>
    <scope>NUCLEOTIDE SEQUENCE [LARGE SCALE GENOMIC DNA]</scope>
    <source>
        <strain evidence="18">cv. GZQX0401</strain>
        <tissue evidence="17">Young leaves</tissue>
    </source>
</reference>
<name>A0A067JJZ1_JATCU</name>
<organism evidence="17 18">
    <name type="scientific">Jatropha curcas</name>
    <name type="common">Barbados nut</name>
    <dbReference type="NCBI Taxonomy" id="180498"/>
    <lineage>
        <taxon>Eukaryota</taxon>
        <taxon>Viridiplantae</taxon>
        <taxon>Streptophyta</taxon>
        <taxon>Embryophyta</taxon>
        <taxon>Tracheophyta</taxon>
        <taxon>Spermatophyta</taxon>
        <taxon>Magnoliopsida</taxon>
        <taxon>eudicotyledons</taxon>
        <taxon>Gunneridae</taxon>
        <taxon>Pentapetalae</taxon>
        <taxon>rosids</taxon>
        <taxon>fabids</taxon>
        <taxon>Malpighiales</taxon>
        <taxon>Euphorbiaceae</taxon>
        <taxon>Crotonoideae</taxon>
        <taxon>Jatropheae</taxon>
        <taxon>Jatropha</taxon>
    </lineage>
</organism>
<evidence type="ECO:0000259" key="16">
    <source>
        <dbReference type="PROSITE" id="PS50011"/>
    </source>
</evidence>
<dbReference type="GO" id="GO:0005886">
    <property type="term" value="C:plasma membrane"/>
    <property type="evidence" value="ECO:0007669"/>
    <property type="project" value="TreeGrafter"/>
</dbReference>
<evidence type="ECO:0000256" key="10">
    <source>
        <dbReference type="ARBA" id="ARBA00023136"/>
    </source>
</evidence>
<comment type="similarity">
    <text evidence="13">Belongs to the protein kinase superfamily.</text>
</comment>
<evidence type="ECO:0000256" key="11">
    <source>
        <dbReference type="ARBA" id="ARBA00023180"/>
    </source>
</evidence>
<keyword evidence="8 12" id="KW-0067">ATP-binding</keyword>
<comment type="subcellular location">
    <subcellularLocation>
        <location evidence="1">Membrane</location>
        <topology evidence="1">Single-pass type I membrane protein</topology>
    </subcellularLocation>
</comment>
<keyword evidence="7" id="KW-0418">Kinase</keyword>
<evidence type="ECO:0000256" key="14">
    <source>
        <dbReference type="SAM" id="MobiDB-lite"/>
    </source>
</evidence>
<proteinExistence type="inferred from homology"/>
<evidence type="ECO:0000313" key="18">
    <source>
        <dbReference type="Proteomes" id="UP000027138"/>
    </source>
</evidence>
<evidence type="ECO:0000256" key="7">
    <source>
        <dbReference type="ARBA" id="ARBA00022777"/>
    </source>
</evidence>
<dbReference type="GO" id="GO:0004674">
    <property type="term" value="F:protein serine/threonine kinase activity"/>
    <property type="evidence" value="ECO:0007669"/>
    <property type="project" value="UniProtKB-KW"/>
</dbReference>
<dbReference type="Proteomes" id="UP000027138">
    <property type="component" value="Unassembled WGS sequence"/>
</dbReference>
<dbReference type="GO" id="GO:0009506">
    <property type="term" value="C:plasmodesma"/>
    <property type="evidence" value="ECO:0007669"/>
    <property type="project" value="TreeGrafter"/>
</dbReference>
<feature type="region of interest" description="Disordered" evidence="14">
    <location>
        <begin position="409"/>
        <end position="439"/>
    </location>
</feature>
<evidence type="ECO:0000256" key="5">
    <source>
        <dbReference type="ARBA" id="ARBA00022729"/>
    </source>
</evidence>
<dbReference type="InterPro" id="IPR001245">
    <property type="entry name" value="Ser-Thr/Tyr_kinase_cat_dom"/>
</dbReference>
<keyword evidence="9 15" id="KW-1133">Transmembrane helix</keyword>
<keyword evidence="3" id="KW-0808">Transferase</keyword>
<accession>A0A067JJZ1</accession>
<dbReference type="SUPFAM" id="SSF56112">
    <property type="entry name" value="Protein kinase-like (PK-like)"/>
    <property type="match status" value="1"/>
</dbReference>
<feature type="transmembrane region" description="Helical" evidence="15">
    <location>
        <begin position="24"/>
        <end position="47"/>
    </location>
</feature>
<dbReference type="InterPro" id="IPR000719">
    <property type="entry name" value="Prot_kinase_dom"/>
</dbReference>
<sequence length="439" mass="49387">MVVPSSPEQQSSLQKGTKIKAPSVVVIVGVVVGVLFAFSFVLFFFILKRKGKAKDIDDIGMLLPTDLCRQFTIAEIRAATRNFEDQNIIGSGGFGTVYKGYIENEFIPVAIKRLNSTSKQGTREFHTEIEMLSKLRHIHLVSLIGYCDDQDEMVLVYDYMPHGNFQDHLYKTQNPPLPWKQRLQICIGAAKGLHYLHTGVKHTIIHRDVKSSNILLDRNWVAKVSDFGLSKTGPTGEDQTHVSTVVRGSVGYLDPEYYRRQHLTEKSDVYSFGVVLLEVLCARPPIISNLSKEQVNLVEWTRNCHRKGTFDDIIDSQLKGDITSVSLNKFVEIAESCVREKATERPKMGDVVWSLEFALQLQEFTEKNVNASDIVREELQESSMSYKEVTTTDGDDLFTFSGGTIPDSRSTISFGEKSTKNNDSDEVGLFSEIMNPQGR</sequence>
<gene>
    <name evidence="17" type="ORF">JCGZ_25577</name>
</gene>
<keyword evidence="5" id="KW-0732">Signal</keyword>